<organism evidence="2 3">
    <name type="scientific">Oryza rufipogon</name>
    <name type="common">Brownbeard rice</name>
    <name type="synonym">Asian wild rice</name>
    <dbReference type="NCBI Taxonomy" id="4529"/>
    <lineage>
        <taxon>Eukaryota</taxon>
        <taxon>Viridiplantae</taxon>
        <taxon>Streptophyta</taxon>
        <taxon>Embryophyta</taxon>
        <taxon>Tracheophyta</taxon>
        <taxon>Spermatophyta</taxon>
        <taxon>Magnoliopsida</taxon>
        <taxon>Liliopsida</taxon>
        <taxon>Poales</taxon>
        <taxon>Poaceae</taxon>
        <taxon>BOP clade</taxon>
        <taxon>Oryzoideae</taxon>
        <taxon>Oryzeae</taxon>
        <taxon>Oryzinae</taxon>
        <taxon>Oryza</taxon>
    </lineage>
</organism>
<feature type="compositionally biased region" description="Basic residues" evidence="1">
    <location>
        <begin position="29"/>
        <end position="42"/>
    </location>
</feature>
<feature type="region of interest" description="Disordered" evidence="1">
    <location>
        <begin position="1"/>
        <end position="52"/>
    </location>
</feature>
<protein>
    <submittedName>
        <fullName evidence="2">Uncharacterized protein</fullName>
    </submittedName>
</protein>
<reference evidence="2" key="2">
    <citation type="submission" date="2015-06" db="UniProtKB">
        <authorList>
            <consortium name="EnsemblPlants"/>
        </authorList>
    </citation>
    <scope>IDENTIFICATION</scope>
</reference>
<evidence type="ECO:0000313" key="2">
    <source>
        <dbReference type="EnsemblPlants" id="ORUFI12G13100.1"/>
    </source>
</evidence>
<dbReference type="AlphaFoldDB" id="A0A0E0RH94"/>
<dbReference type="EnsemblPlants" id="ORUFI12G13100.1">
    <property type="protein sequence ID" value="ORUFI12G13100.1"/>
    <property type="gene ID" value="ORUFI12G13100"/>
</dbReference>
<sequence length="52" mass="5443">MAPWARGPTGHRLVAQISPFPGPGPTTKPTRRARPPLRRPGRIHGAAAAAAL</sequence>
<accession>A0A0E0RH94</accession>
<dbReference type="Proteomes" id="UP000008022">
    <property type="component" value="Unassembled WGS sequence"/>
</dbReference>
<dbReference type="Gramene" id="ORUFI12G13100.1">
    <property type="protein sequence ID" value="ORUFI12G13100.1"/>
    <property type="gene ID" value="ORUFI12G13100"/>
</dbReference>
<keyword evidence="3" id="KW-1185">Reference proteome</keyword>
<proteinExistence type="predicted"/>
<evidence type="ECO:0000313" key="3">
    <source>
        <dbReference type="Proteomes" id="UP000008022"/>
    </source>
</evidence>
<name>A0A0E0RH94_ORYRU</name>
<reference evidence="3" key="1">
    <citation type="submission" date="2013-06" db="EMBL/GenBank/DDBJ databases">
        <authorList>
            <person name="Zhao Q."/>
        </authorList>
    </citation>
    <scope>NUCLEOTIDE SEQUENCE</scope>
    <source>
        <strain evidence="3">cv. W1943</strain>
    </source>
</reference>
<dbReference type="HOGENOM" id="CLU_3090614_0_0_1"/>
<evidence type="ECO:0000256" key="1">
    <source>
        <dbReference type="SAM" id="MobiDB-lite"/>
    </source>
</evidence>